<dbReference type="PANTHER" id="PTHR11461:SF342">
    <property type="entry name" value="SERINE PROTEASE INHIBITOR 28DC"/>
    <property type="match status" value="1"/>
</dbReference>
<dbReference type="PANTHER" id="PTHR11461">
    <property type="entry name" value="SERINE PROTEASE INHIBITOR, SERPIN"/>
    <property type="match status" value="1"/>
</dbReference>
<accession>A0ABD1CQ28</accession>
<gene>
    <name evidence="6" type="ORF">pipiens_003972</name>
</gene>
<dbReference type="SUPFAM" id="SSF56574">
    <property type="entry name" value="Serpins"/>
    <property type="match status" value="4"/>
</dbReference>
<sequence length="938" mass="105817">MNVVLGVFVDCNIQLGARYEQLTRSLYNGIASRLPFTLDPRSTAYQINSWAQESTNGKIWEIRQVERVPLFVGDSVHKVLLDIEEGGTDGGAVKGYIRDHIPPSFILRLDGPFLIYLRHDITKLPLFYGPVNETDFDRYSHELHLANGIFVDNSFVLNPQYMRTAQELYRSEVLRMSFASQPVGATRQINEWVSRNTHGKIPEIFPSTVDSNTVMVIASALYFKALWEEMFIEGATRPRDFFPEGRNGSSIKVDMMAHGGCFPYYDSPELGAKILGIPYKSNHSTMYVIKPNNSNRLALQELIAMLSGPTVDELINRMRKTTAVILFPKMHVSSTLNLKKTLKTLGVKSLFSSSKSDLSKIFSPASEENSIAARPAVNLLDQKNSSKKKQKDPHNDKLIFSRIDGNETNEIVPTEQPTTELPTTLLDTTLLDESDPTTTPTKKCRRLQPRDVSYKVPSESKNKPNPLTSKDFFLKKRIVKETAGKKSHRSRRDTDKAAMLFVSDAIHKVDLEINERGTEGGAATAITLNRSGTNVVFRADEPFLLLIRSDKTKLPLFFGAVYDPSAAPVEVDIGNAIFAQRGQQFGDRYQKLAEQLYQTKLEHVDFAHQPQQATSTINQWVRKQTRGKIPEIVSQLNADTLMVIANTLFFKAEWEEPFLKDGTKMKPFYPNGPNGASRNVTTMVHGGCFPYYYWKEADTKVLGIPYKKNNTMYVFLPNDSDRFKLARLQPLLTAQTINDIISKMVVKTVSVQFPKMHLINSFNLKQVLEQLGVYRVFDHSNTDLYRILPGYERFDGSESEDIFDLLSDTVENAIADLKHEYPNCSPFEKDVEGRPSCEKSKLCRYGGGTCMCCPKTYDSSRKRRATEQPQPLYVNEIVHKVDVVVNEKGTEGGAVTATLLDRITAQATFRANGPFLVIVRDEMTKLPLFYGNVFDPSV</sequence>
<evidence type="ECO:0000259" key="5">
    <source>
        <dbReference type="SMART" id="SM00093"/>
    </source>
</evidence>
<evidence type="ECO:0000313" key="7">
    <source>
        <dbReference type="Proteomes" id="UP001562425"/>
    </source>
</evidence>
<dbReference type="Gene3D" id="3.30.497.10">
    <property type="entry name" value="Antithrombin, subunit I, domain 2"/>
    <property type="match status" value="4"/>
</dbReference>
<dbReference type="InterPro" id="IPR036186">
    <property type="entry name" value="Serpin_sf"/>
</dbReference>
<keyword evidence="2" id="KW-0722">Serine protease inhibitor</keyword>
<dbReference type="Gene3D" id="6.20.40.10">
    <property type="match status" value="1"/>
</dbReference>
<dbReference type="FunFam" id="2.30.39.10:FF:000035">
    <property type="entry name" value="Serine protease inhibitor (serpin) 16"/>
    <property type="match status" value="1"/>
</dbReference>
<keyword evidence="1" id="KW-0646">Protease inhibitor</keyword>
<dbReference type="Pfam" id="PF00079">
    <property type="entry name" value="Serpin"/>
    <property type="match status" value="5"/>
</dbReference>
<feature type="compositionally biased region" description="Basic and acidic residues" evidence="4">
    <location>
        <begin position="448"/>
        <end position="462"/>
    </location>
</feature>
<dbReference type="GO" id="GO:0045861">
    <property type="term" value="P:negative regulation of proteolysis"/>
    <property type="evidence" value="ECO:0007669"/>
    <property type="project" value="UniProtKB-ARBA"/>
</dbReference>
<feature type="region of interest" description="Disordered" evidence="4">
    <location>
        <begin position="381"/>
        <end position="467"/>
    </location>
</feature>
<name>A0ABD1CQ28_CULPP</name>
<dbReference type="GO" id="GO:0005576">
    <property type="term" value="C:extracellular region"/>
    <property type="evidence" value="ECO:0007669"/>
    <property type="project" value="UniProtKB-ARBA"/>
</dbReference>
<proteinExistence type="inferred from homology"/>
<dbReference type="InterPro" id="IPR042178">
    <property type="entry name" value="Serpin_sf_1"/>
</dbReference>
<dbReference type="Proteomes" id="UP001562425">
    <property type="component" value="Unassembled WGS sequence"/>
</dbReference>
<feature type="compositionally biased region" description="Low complexity" evidence="4">
    <location>
        <begin position="413"/>
        <end position="429"/>
    </location>
</feature>
<evidence type="ECO:0000256" key="1">
    <source>
        <dbReference type="ARBA" id="ARBA00022690"/>
    </source>
</evidence>
<evidence type="ECO:0000256" key="4">
    <source>
        <dbReference type="SAM" id="MobiDB-lite"/>
    </source>
</evidence>
<organism evidence="6 7">
    <name type="scientific">Culex pipiens pipiens</name>
    <name type="common">Northern house mosquito</name>
    <dbReference type="NCBI Taxonomy" id="38569"/>
    <lineage>
        <taxon>Eukaryota</taxon>
        <taxon>Metazoa</taxon>
        <taxon>Ecdysozoa</taxon>
        <taxon>Arthropoda</taxon>
        <taxon>Hexapoda</taxon>
        <taxon>Insecta</taxon>
        <taxon>Pterygota</taxon>
        <taxon>Neoptera</taxon>
        <taxon>Endopterygota</taxon>
        <taxon>Diptera</taxon>
        <taxon>Nematocera</taxon>
        <taxon>Culicoidea</taxon>
        <taxon>Culicidae</taxon>
        <taxon>Culicinae</taxon>
        <taxon>Culicini</taxon>
        <taxon>Culex</taxon>
        <taxon>Culex</taxon>
    </lineage>
</organism>
<dbReference type="Gene3D" id="2.30.39.10">
    <property type="entry name" value="Alpha-1-antitrypsin, domain 1"/>
    <property type="match status" value="2"/>
</dbReference>
<reference evidence="6 7" key="1">
    <citation type="submission" date="2024-05" db="EMBL/GenBank/DDBJ databases">
        <title>Culex pipiens pipiens assembly and annotation.</title>
        <authorList>
            <person name="Alout H."/>
            <person name="Durand T."/>
        </authorList>
    </citation>
    <scope>NUCLEOTIDE SEQUENCE [LARGE SCALE GENOMIC DNA]</scope>
    <source>
        <strain evidence="6">HA-2024</strain>
        <tissue evidence="6">Whole body</tissue>
    </source>
</reference>
<dbReference type="SMART" id="SM00093">
    <property type="entry name" value="SERPIN"/>
    <property type="match status" value="2"/>
</dbReference>
<keyword evidence="7" id="KW-1185">Reference proteome</keyword>
<dbReference type="Gene3D" id="2.10.310.10">
    <property type="entry name" value="Serpins superfamily"/>
    <property type="match status" value="1"/>
</dbReference>
<evidence type="ECO:0000313" key="6">
    <source>
        <dbReference type="EMBL" id="KAL1378532.1"/>
    </source>
</evidence>
<feature type="domain" description="Serpin" evidence="5">
    <location>
        <begin position="565"/>
        <end position="936"/>
    </location>
</feature>
<dbReference type="AlphaFoldDB" id="A0ABD1CQ28"/>
<dbReference type="InterPro" id="IPR023796">
    <property type="entry name" value="Serpin_dom"/>
</dbReference>
<protein>
    <recommendedName>
        <fullName evidence="5">Serpin domain-containing protein</fullName>
    </recommendedName>
</protein>
<feature type="domain" description="Serpin" evidence="5">
    <location>
        <begin position="24"/>
        <end position="564"/>
    </location>
</feature>
<comment type="caution">
    <text evidence="6">The sequence shown here is derived from an EMBL/GenBank/DDBJ whole genome shotgun (WGS) entry which is preliminary data.</text>
</comment>
<evidence type="ECO:0000256" key="3">
    <source>
        <dbReference type="RuleBase" id="RU000411"/>
    </source>
</evidence>
<dbReference type="GO" id="GO:0004867">
    <property type="term" value="F:serine-type endopeptidase inhibitor activity"/>
    <property type="evidence" value="ECO:0007669"/>
    <property type="project" value="UniProtKB-KW"/>
</dbReference>
<dbReference type="InterPro" id="IPR000215">
    <property type="entry name" value="Serpin_fam"/>
</dbReference>
<dbReference type="InterPro" id="IPR042185">
    <property type="entry name" value="Serpin_sf_2"/>
</dbReference>
<evidence type="ECO:0000256" key="2">
    <source>
        <dbReference type="ARBA" id="ARBA00022900"/>
    </source>
</evidence>
<dbReference type="EMBL" id="JBEHCU010010257">
    <property type="protein sequence ID" value="KAL1378532.1"/>
    <property type="molecule type" value="Genomic_DNA"/>
</dbReference>
<comment type="similarity">
    <text evidence="3">Belongs to the serpin family.</text>
</comment>